<evidence type="ECO:0000313" key="2">
    <source>
        <dbReference type="EMBL" id="WAE39586.1"/>
    </source>
</evidence>
<reference evidence="2 3" key="1">
    <citation type="submission" date="2022-10" db="EMBL/GenBank/DDBJ databases">
        <title>Evolutionary Diversification of Methanotrophic Ca. Methanophagales (ANME-1) and Their Expansive Virome.</title>
        <authorList>
            <person name="Laso-Perez R."/>
            <person name="Wu F."/>
            <person name="Cremiere A."/>
            <person name="Speth D.R."/>
            <person name="Magyar J.S."/>
            <person name="Krupovic M."/>
            <person name="Orphan V.J."/>
        </authorList>
    </citation>
    <scope>NUCLEOTIDE SEQUENCE [LARGE SCALE GENOMIC DNA]</scope>
</reference>
<dbReference type="EMBL" id="OP880253">
    <property type="protein sequence ID" value="WAE39586.1"/>
    <property type="molecule type" value="Genomic_DNA"/>
</dbReference>
<protein>
    <submittedName>
        <fullName evidence="2">Uncharacterized protein</fullName>
    </submittedName>
</protein>
<gene>
    <name evidence="2" type="ORF">FHOMOCKG_00058</name>
</gene>
<evidence type="ECO:0000256" key="1">
    <source>
        <dbReference type="SAM" id="MobiDB-lite"/>
    </source>
</evidence>
<proteinExistence type="predicted"/>
<keyword evidence="3" id="KW-1185">Reference proteome</keyword>
<accession>A0A9E8VAZ1</accession>
<name>A0A9E8VAZ1_9CAUD</name>
<feature type="region of interest" description="Disordered" evidence="1">
    <location>
        <begin position="22"/>
        <end position="43"/>
    </location>
</feature>
<organism evidence="2 3">
    <name type="scientific">Methanophagales virus GBV302</name>
    <dbReference type="NCBI Taxonomy" id="2999281"/>
    <lineage>
        <taxon>Viruses</taxon>
        <taxon>Duplodnaviria</taxon>
        <taxon>Heunggongvirae</taxon>
        <taxon>Uroviricota</taxon>
        <taxon>Caudoviricetes</taxon>
        <taxon>Nakonvirales</taxon>
        <taxon>Ekchuahviridae</taxon>
        <taxon>Kukulkanvirus</taxon>
        <taxon>Kukulkanvirus mexicoense</taxon>
    </lineage>
</organism>
<sequence length="348" mass="39700">MENGRLIWRKVLGQLYGDRDTDPWKVGAPSGEDESDESSRTFKTTHALEVGGPSQEDWELYLTSPPAFAAVEAVTFAVLSAGFEIHGESEQIRERYTRRFDKVFPKLYSVMRDALVFGDSYSRILFGRDNHFTDIEVLFPLNVVTQNGDYFVREGGKLVRVKNIWHFQAMARTDSSFGISMIGVARQPLKWKKEIDESVHEGIIRHGFAKYHIQCLPDRRGLYPDENKLKELERQFRKIHVGHEFVSTDKVKIDPIDTSGFPALLDYLQYYTSLAATGLMVPAETLGQGIATSQYATAKVRMEFFLKNTIPYFQRVLECSINDNLMGERAEGAIFKLNEPKEISYKTG</sequence>
<evidence type="ECO:0000313" key="3">
    <source>
        <dbReference type="Proteomes" id="UP001156237"/>
    </source>
</evidence>
<dbReference type="Proteomes" id="UP001156237">
    <property type="component" value="Segment"/>
</dbReference>